<organism evidence="1">
    <name type="scientific">marine sediment metagenome</name>
    <dbReference type="NCBI Taxonomy" id="412755"/>
    <lineage>
        <taxon>unclassified sequences</taxon>
        <taxon>metagenomes</taxon>
        <taxon>ecological metagenomes</taxon>
    </lineage>
</organism>
<gene>
    <name evidence="1" type="ORF">S01H4_37393</name>
</gene>
<feature type="non-terminal residue" evidence="1">
    <location>
        <position position="64"/>
    </location>
</feature>
<sequence>MNKGEKVSQGENQHEEKIDPVAFILKNIDFILSGYQSHGRYYQSRGRGPVKVSLKEWLENTDEG</sequence>
<dbReference type="AlphaFoldDB" id="X1BVU8"/>
<protein>
    <submittedName>
        <fullName evidence="1">Uncharacterized protein</fullName>
    </submittedName>
</protein>
<dbReference type="EMBL" id="BART01020084">
    <property type="protein sequence ID" value="GAG99884.1"/>
    <property type="molecule type" value="Genomic_DNA"/>
</dbReference>
<proteinExistence type="predicted"/>
<reference evidence="1" key="1">
    <citation type="journal article" date="2014" name="Front. Microbiol.">
        <title>High frequency of phylogenetically diverse reductive dehalogenase-homologous genes in deep subseafloor sedimentary metagenomes.</title>
        <authorList>
            <person name="Kawai M."/>
            <person name="Futagami T."/>
            <person name="Toyoda A."/>
            <person name="Takaki Y."/>
            <person name="Nishi S."/>
            <person name="Hori S."/>
            <person name="Arai W."/>
            <person name="Tsubouchi T."/>
            <person name="Morono Y."/>
            <person name="Uchiyama I."/>
            <person name="Ito T."/>
            <person name="Fujiyama A."/>
            <person name="Inagaki F."/>
            <person name="Takami H."/>
        </authorList>
    </citation>
    <scope>NUCLEOTIDE SEQUENCE</scope>
    <source>
        <strain evidence="1">Expedition CK06-06</strain>
    </source>
</reference>
<name>X1BVU8_9ZZZZ</name>
<evidence type="ECO:0000313" key="1">
    <source>
        <dbReference type="EMBL" id="GAG99884.1"/>
    </source>
</evidence>
<comment type="caution">
    <text evidence="1">The sequence shown here is derived from an EMBL/GenBank/DDBJ whole genome shotgun (WGS) entry which is preliminary data.</text>
</comment>
<accession>X1BVU8</accession>